<evidence type="ECO:0000313" key="1">
    <source>
        <dbReference type="EMBL" id="MBB5914682.1"/>
    </source>
</evidence>
<evidence type="ECO:0000313" key="2">
    <source>
        <dbReference type="Proteomes" id="UP000540412"/>
    </source>
</evidence>
<accession>A0A7W9PEN9</accession>
<name>A0A7W9PEN9_9NOCA</name>
<protein>
    <submittedName>
        <fullName evidence="1">Uncharacterized protein</fullName>
    </submittedName>
</protein>
<proteinExistence type="predicted"/>
<dbReference type="Proteomes" id="UP000540412">
    <property type="component" value="Unassembled WGS sequence"/>
</dbReference>
<keyword evidence="2" id="KW-1185">Reference proteome</keyword>
<dbReference type="EMBL" id="JACHIT010000001">
    <property type="protein sequence ID" value="MBB5914682.1"/>
    <property type="molecule type" value="Genomic_DNA"/>
</dbReference>
<dbReference type="AlphaFoldDB" id="A0A7W9PEN9"/>
<dbReference type="RefSeq" id="WP_246460988.1">
    <property type="nucleotide sequence ID" value="NZ_JACHIT010000001.1"/>
</dbReference>
<comment type="caution">
    <text evidence="1">The sequence shown here is derived from an EMBL/GenBank/DDBJ whole genome shotgun (WGS) entry which is preliminary data.</text>
</comment>
<reference evidence="1 2" key="1">
    <citation type="submission" date="2020-08" db="EMBL/GenBank/DDBJ databases">
        <title>Sequencing the genomes of 1000 actinobacteria strains.</title>
        <authorList>
            <person name="Klenk H.-P."/>
        </authorList>
    </citation>
    <scope>NUCLEOTIDE SEQUENCE [LARGE SCALE GENOMIC DNA]</scope>
    <source>
        <strain evidence="1 2">DSM 43582</strain>
    </source>
</reference>
<sequence>MPELETREQVEQLLAQIFHPDRRFRMLEAPYGWVCTPVLTPEETAAGRDLGLTKLMVDSRTGTVIEYPSWAMEMVAEDYTDAVQTGRPPQGRQIYPHQWRVNYRRTAENPETVDYQVTVEHLGQPNPDEEYRLTIDKRTLTYRPPALLAETVLAWTEMQNRRDGAWPEQGTFED</sequence>
<organism evidence="1 2">
    <name type="scientific">Nocardia transvalensis</name>
    <dbReference type="NCBI Taxonomy" id="37333"/>
    <lineage>
        <taxon>Bacteria</taxon>
        <taxon>Bacillati</taxon>
        <taxon>Actinomycetota</taxon>
        <taxon>Actinomycetes</taxon>
        <taxon>Mycobacteriales</taxon>
        <taxon>Nocardiaceae</taxon>
        <taxon>Nocardia</taxon>
    </lineage>
</organism>
<gene>
    <name evidence="1" type="ORF">BJY24_003549</name>
</gene>